<keyword evidence="1" id="KW-0732">Signal</keyword>
<protein>
    <submittedName>
        <fullName evidence="2">Uncharacterized protein</fullName>
    </submittedName>
</protein>
<feature type="chain" id="PRO_5002085998" evidence="1">
    <location>
        <begin position="20"/>
        <end position="119"/>
    </location>
</feature>
<accession>A0A0B4E848</accession>
<feature type="signal peptide" evidence="1">
    <location>
        <begin position="1"/>
        <end position="19"/>
    </location>
</feature>
<sequence length="119" mass="14259">MKKILFLLILMLFSLKSFGQKIDCHENLEFKEIFFYHIKYVENSITLSQDSTFRKSVIFISNYAPVSVESIMNYARTYPIGIFKEDLKNWLKWYEENKCKNIQFKSSYIIPDVYKATIK</sequence>
<dbReference type="AlphaFoldDB" id="A0A0B4E848"/>
<keyword evidence="3" id="KW-1185">Reference proteome</keyword>
<organism evidence="2 3">
    <name type="scientific">Chryseobacterium taiwanense</name>
    <dbReference type="NCBI Taxonomy" id="363331"/>
    <lineage>
        <taxon>Bacteria</taxon>
        <taxon>Pseudomonadati</taxon>
        <taxon>Bacteroidota</taxon>
        <taxon>Flavobacteriia</taxon>
        <taxon>Flavobacteriales</taxon>
        <taxon>Weeksellaceae</taxon>
        <taxon>Chryseobacterium group</taxon>
        <taxon>Chryseobacterium</taxon>
    </lineage>
</organism>
<name>A0A0B4E848_9FLAO</name>
<dbReference type="STRING" id="363331.RM51_11505"/>
<comment type="caution">
    <text evidence="2">The sequence shown here is derived from an EMBL/GenBank/DDBJ whole genome shotgun (WGS) entry which is preliminary data.</text>
</comment>
<evidence type="ECO:0000256" key="1">
    <source>
        <dbReference type="SAM" id="SignalP"/>
    </source>
</evidence>
<dbReference type="EMBL" id="JWTA01000008">
    <property type="protein sequence ID" value="KIC62798.1"/>
    <property type="molecule type" value="Genomic_DNA"/>
</dbReference>
<evidence type="ECO:0000313" key="2">
    <source>
        <dbReference type="EMBL" id="KIC62798.1"/>
    </source>
</evidence>
<dbReference type="RefSeq" id="WP_039369313.1">
    <property type="nucleotide sequence ID" value="NZ_JWTA01000008.1"/>
</dbReference>
<proteinExistence type="predicted"/>
<evidence type="ECO:0000313" key="3">
    <source>
        <dbReference type="Proteomes" id="UP000031167"/>
    </source>
</evidence>
<reference evidence="2 3" key="1">
    <citation type="submission" date="2014-12" db="EMBL/GenBank/DDBJ databases">
        <title>Genome sequencing of Chryseobacterium taiwanense TPW19.</title>
        <authorList>
            <person name="Tan P.W."/>
            <person name="Chan K.-G."/>
        </authorList>
    </citation>
    <scope>NUCLEOTIDE SEQUENCE [LARGE SCALE GENOMIC DNA]</scope>
    <source>
        <strain evidence="2 3">TPW19</strain>
    </source>
</reference>
<dbReference type="Proteomes" id="UP000031167">
    <property type="component" value="Unassembled WGS sequence"/>
</dbReference>
<gene>
    <name evidence="2" type="ORF">RM51_11505</name>
</gene>
<dbReference type="OrthoDB" id="1274362at2"/>